<feature type="domain" description="4Fe-4S ferredoxin-type" evidence="2">
    <location>
        <begin position="46"/>
        <end position="75"/>
    </location>
</feature>
<dbReference type="PROSITE" id="PS51379">
    <property type="entry name" value="4FE4S_FER_2"/>
    <property type="match status" value="1"/>
</dbReference>
<dbReference type="PANTHER" id="PTHR19248">
    <property type="entry name" value="ATP-BINDING TRANSPORT PROTEIN-RELATED"/>
    <property type="match status" value="1"/>
</dbReference>
<reference evidence="3" key="1">
    <citation type="submission" date="2020-07" db="EMBL/GenBank/DDBJ databases">
        <title>Genome sequence and genetic diversity analysis of an under-domesticated orphan crop, white fonio (Digitaria exilis).</title>
        <authorList>
            <person name="Bennetzen J.L."/>
            <person name="Chen S."/>
            <person name="Ma X."/>
            <person name="Wang X."/>
            <person name="Yssel A.E.J."/>
            <person name="Chaluvadi S.R."/>
            <person name="Johnson M."/>
            <person name="Gangashetty P."/>
            <person name="Hamidou F."/>
            <person name="Sanogo M.D."/>
            <person name="Zwaenepoel A."/>
            <person name="Wallace J."/>
            <person name="Van De Peer Y."/>
            <person name="Van Deynze A."/>
        </authorList>
    </citation>
    <scope>NUCLEOTIDE SEQUENCE</scope>
    <source>
        <tissue evidence="3">Leaves</tissue>
    </source>
</reference>
<dbReference type="InterPro" id="IPR007209">
    <property type="entry name" value="RNaseL-inhib-like_metal-bd_dom"/>
</dbReference>
<dbReference type="GO" id="GO:0005524">
    <property type="term" value="F:ATP binding"/>
    <property type="evidence" value="ECO:0007669"/>
    <property type="project" value="InterPro"/>
</dbReference>
<dbReference type="SUPFAM" id="SSF54862">
    <property type="entry name" value="4Fe-4S ferredoxins"/>
    <property type="match status" value="1"/>
</dbReference>
<dbReference type="Pfam" id="PF04068">
    <property type="entry name" value="Fer4_RLI"/>
    <property type="match status" value="1"/>
</dbReference>
<dbReference type="InterPro" id="IPR017900">
    <property type="entry name" value="4Fe4S_Fe_S_CS"/>
</dbReference>
<gene>
    <name evidence="3" type="ORF">HU200_051128</name>
</gene>
<dbReference type="EMBL" id="JACEFO010002268">
    <property type="protein sequence ID" value="KAF8669946.1"/>
    <property type="molecule type" value="Genomic_DNA"/>
</dbReference>
<organism evidence="3 4">
    <name type="scientific">Digitaria exilis</name>
    <dbReference type="NCBI Taxonomy" id="1010633"/>
    <lineage>
        <taxon>Eukaryota</taxon>
        <taxon>Viridiplantae</taxon>
        <taxon>Streptophyta</taxon>
        <taxon>Embryophyta</taxon>
        <taxon>Tracheophyta</taxon>
        <taxon>Spermatophyta</taxon>
        <taxon>Magnoliopsida</taxon>
        <taxon>Liliopsida</taxon>
        <taxon>Poales</taxon>
        <taxon>Poaceae</taxon>
        <taxon>PACMAD clade</taxon>
        <taxon>Panicoideae</taxon>
        <taxon>Panicodae</taxon>
        <taxon>Paniceae</taxon>
        <taxon>Anthephorinae</taxon>
        <taxon>Digitaria</taxon>
    </lineage>
</organism>
<dbReference type="AlphaFoldDB" id="A0A835B1H8"/>
<dbReference type="Pfam" id="PF00037">
    <property type="entry name" value="Fer4"/>
    <property type="match status" value="1"/>
</dbReference>
<evidence type="ECO:0000313" key="3">
    <source>
        <dbReference type="EMBL" id="KAF8669946.1"/>
    </source>
</evidence>
<dbReference type="SUPFAM" id="SSF52540">
    <property type="entry name" value="P-loop containing nucleoside triphosphate hydrolases"/>
    <property type="match status" value="2"/>
</dbReference>
<feature type="domain" description="ABC transporter" evidence="1">
    <location>
        <begin position="338"/>
        <end position="556"/>
    </location>
</feature>
<dbReference type="Gene3D" id="3.40.50.300">
    <property type="entry name" value="P-loop containing nucleotide triphosphate hydrolases"/>
    <property type="match status" value="3"/>
</dbReference>
<comment type="caution">
    <text evidence="3">The sequence shown here is derived from an EMBL/GenBank/DDBJ whole genome shotgun (WGS) entry which is preliminary data.</text>
</comment>
<dbReference type="Pfam" id="PF00005">
    <property type="entry name" value="ABC_tran"/>
    <property type="match status" value="2"/>
</dbReference>
<dbReference type="PROSITE" id="PS50893">
    <property type="entry name" value="ABC_TRANSPORTER_2"/>
    <property type="match status" value="1"/>
</dbReference>
<name>A0A835B1H8_9POAL</name>
<protein>
    <submittedName>
        <fullName evidence="3">Uncharacterized protein</fullName>
    </submittedName>
</protein>
<proteinExistence type="predicted"/>
<accession>A0A835B1H8</accession>
<sequence>MAQRLSRVAVVDEDRCKPNKCRQECKRNCPVVKIGKHCIEVGPKSKSALISEELCIGCGICVKKCPFGAITIINLPKDLDKDTTHRFGQNSFKLHSIPPAPPPPRPFFFSWQNPPDWHEIIAYFHGSELQNYFKRMVEDNLKVCFLITRVSPVFTVHERSTYSFSHQSASHLVVLPFRQTIMKPQVEIIHKRVSCRTTTVGQLLDRKDERGMKDQLCNELQLNEIIDREVAKLSGGELQRVGVTAAALQSAETYMFDEPSSYLDVRQRLNAARVIKSLLTTNSYVIVVEHDLSVLDYMSDYVCGLYGKPGAYGVVTLPFSVREGVNIFLAGFIPTENLRFRDESLTFKIADAQEDAEIKTYQQYKYPTMSKTIGKTTFIRMLAGVEKPDTVDGLDIEVPEFYVSYKPQKNVLTCQGTVRQFLHEKIRNSYTHPQFVSDVMKPLKMEQLMDQEVQHLSCGQQQRVAICICIGKPADIYLIDEPSASLDSEQRIVVSKVIKRFILHAKKTAFIVEHDFIMATYLADKIIVYEGQPAIDCTASSPQSLLSGMNKFLSHLDITFRRDPTNSRPRINKLGSAKDREQKSVGSYYYL</sequence>
<dbReference type="InterPro" id="IPR013283">
    <property type="entry name" value="RLI1"/>
</dbReference>
<dbReference type="InterPro" id="IPR003439">
    <property type="entry name" value="ABC_transporter-like_ATP-bd"/>
</dbReference>
<keyword evidence="4" id="KW-1185">Reference proteome</keyword>
<dbReference type="OrthoDB" id="6593433at2759"/>
<dbReference type="PROSITE" id="PS00198">
    <property type="entry name" value="4FE4S_FER_1"/>
    <property type="match status" value="1"/>
</dbReference>
<dbReference type="GO" id="GO:0016887">
    <property type="term" value="F:ATP hydrolysis activity"/>
    <property type="evidence" value="ECO:0007669"/>
    <property type="project" value="InterPro"/>
</dbReference>
<dbReference type="PRINTS" id="PR01868">
    <property type="entry name" value="ABCEFAMILY"/>
</dbReference>
<evidence type="ECO:0000313" key="4">
    <source>
        <dbReference type="Proteomes" id="UP000636709"/>
    </source>
</evidence>
<dbReference type="InterPro" id="IPR027417">
    <property type="entry name" value="P-loop_NTPase"/>
</dbReference>
<dbReference type="Proteomes" id="UP000636709">
    <property type="component" value="Unassembled WGS sequence"/>
</dbReference>
<evidence type="ECO:0000259" key="1">
    <source>
        <dbReference type="PROSITE" id="PS50893"/>
    </source>
</evidence>
<dbReference type="InterPro" id="IPR017896">
    <property type="entry name" value="4Fe4S_Fe-S-bd"/>
</dbReference>
<evidence type="ECO:0000259" key="2">
    <source>
        <dbReference type="PROSITE" id="PS51379"/>
    </source>
</evidence>